<name>A0ABS3WC10_9BACL</name>
<organism evidence="3 4">
    <name type="scientific">Paenibacillus artemisiicola</name>
    <dbReference type="NCBI Taxonomy" id="1172618"/>
    <lineage>
        <taxon>Bacteria</taxon>
        <taxon>Bacillati</taxon>
        <taxon>Bacillota</taxon>
        <taxon>Bacilli</taxon>
        <taxon>Bacillales</taxon>
        <taxon>Paenibacillaceae</taxon>
        <taxon>Paenibacillus</taxon>
    </lineage>
</organism>
<dbReference type="SUPFAM" id="SSF52540">
    <property type="entry name" value="P-loop containing nucleoside triphosphate hydrolases"/>
    <property type="match status" value="1"/>
</dbReference>
<evidence type="ECO:0000256" key="1">
    <source>
        <dbReference type="ARBA" id="ARBA00022741"/>
    </source>
</evidence>
<dbReference type="RefSeq" id="WP_208848639.1">
    <property type="nucleotide sequence ID" value="NZ_JAGGDJ010000012.1"/>
</dbReference>
<dbReference type="Proteomes" id="UP000670947">
    <property type="component" value="Unassembled WGS sequence"/>
</dbReference>
<comment type="caution">
    <text evidence="3">The sequence shown here is derived from an EMBL/GenBank/DDBJ whole genome shotgun (WGS) entry which is preliminary data.</text>
</comment>
<evidence type="ECO:0008006" key="5">
    <source>
        <dbReference type="Google" id="ProtNLM"/>
    </source>
</evidence>
<dbReference type="PANTHER" id="PTHR43384">
    <property type="entry name" value="SEPTUM SITE-DETERMINING PROTEIN MIND HOMOLOG, CHLOROPLASTIC-RELATED"/>
    <property type="match status" value="1"/>
</dbReference>
<keyword evidence="1" id="KW-0547">Nucleotide-binding</keyword>
<evidence type="ECO:0000313" key="3">
    <source>
        <dbReference type="EMBL" id="MBO7745813.1"/>
    </source>
</evidence>
<reference evidence="3 4" key="1">
    <citation type="submission" date="2021-03" db="EMBL/GenBank/DDBJ databases">
        <title>Paenibacillus artemisicola MWE-103 whole genome sequence.</title>
        <authorList>
            <person name="Ham Y.J."/>
        </authorList>
    </citation>
    <scope>NUCLEOTIDE SEQUENCE [LARGE SCALE GENOMIC DNA]</scope>
    <source>
        <strain evidence="3 4">MWE-103</strain>
    </source>
</reference>
<evidence type="ECO:0000313" key="4">
    <source>
        <dbReference type="Proteomes" id="UP000670947"/>
    </source>
</evidence>
<accession>A0ABS3WC10</accession>
<proteinExistence type="predicted"/>
<dbReference type="InterPro" id="IPR050625">
    <property type="entry name" value="ParA/MinD_ATPase"/>
</dbReference>
<dbReference type="Gene3D" id="3.40.50.300">
    <property type="entry name" value="P-loop containing nucleotide triphosphate hydrolases"/>
    <property type="match status" value="1"/>
</dbReference>
<keyword evidence="2" id="KW-0067">ATP-binding</keyword>
<dbReference type="InterPro" id="IPR027417">
    <property type="entry name" value="P-loop_NTPase"/>
</dbReference>
<evidence type="ECO:0000256" key="2">
    <source>
        <dbReference type="ARBA" id="ARBA00022840"/>
    </source>
</evidence>
<protein>
    <recommendedName>
        <fullName evidence="5">Pilus assembly protein CpaE</fullName>
    </recommendedName>
</protein>
<dbReference type="PANTHER" id="PTHR43384:SF6">
    <property type="entry name" value="SEPTUM SITE-DETERMINING PROTEIN MIND HOMOLOG, CHLOROPLASTIC"/>
    <property type="match status" value="1"/>
</dbReference>
<keyword evidence="4" id="KW-1185">Reference proteome</keyword>
<sequence>MKITIATTKPALSESIGEIILKSDEADFAFNEQELKKALNKSGNDLDFLFVQEDIFRSEYPWEWMSLIKMSVNAKTRIVVLIAETTDSLYKEIIKRLSIDLCISLLPNGLTAKEIADEVSNRLYSHGTKQPGHTDSSGRLITIMAASPKDGATTIAISTAICAAQRMPEKKVLLVDFNLKSPEVRDHLNLQSDKGYQMIQADCGSGTLEQTSLLKVCDQLKNVSNLYILTGIQRREWAEKITIEEISHFLFIAKKTFDLIITDVHTFPDQAATLKCIKEADDRLIVVQPIVTSYQSSWNDWYNSVWQHYGLKESDFHLVVNRDNKNALDGFGIEKAVGAKIVTRVQNVEKGAGIKAINYGQPLYLNSDNDVAGFRENVLQLTAWIAKKAKIELLPLHTDSKSALRGKRKLFKLFG</sequence>
<gene>
    <name evidence="3" type="ORF">I8J29_16515</name>
</gene>
<dbReference type="EMBL" id="JAGGDJ010000012">
    <property type="protein sequence ID" value="MBO7745813.1"/>
    <property type="molecule type" value="Genomic_DNA"/>
</dbReference>